<dbReference type="Proteomes" id="UP001172684">
    <property type="component" value="Unassembled WGS sequence"/>
</dbReference>
<protein>
    <recommendedName>
        <fullName evidence="3">RRM domain-containing protein</fullName>
    </recommendedName>
</protein>
<evidence type="ECO:0000313" key="1">
    <source>
        <dbReference type="EMBL" id="KAJ9660956.1"/>
    </source>
</evidence>
<accession>A0ABQ9NLD3</accession>
<dbReference type="EMBL" id="JAPDRL010000061">
    <property type="protein sequence ID" value="KAJ9660956.1"/>
    <property type="molecule type" value="Genomic_DNA"/>
</dbReference>
<evidence type="ECO:0008006" key="3">
    <source>
        <dbReference type="Google" id="ProtNLM"/>
    </source>
</evidence>
<comment type="caution">
    <text evidence="1">The sequence shown here is derived from an EMBL/GenBank/DDBJ whole genome shotgun (WGS) entry which is preliminary data.</text>
</comment>
<reference evidence="1" key="1">
    <citation type="submission" date="2022-10" db="EMBL/GenBank/DDBJ databases">
        <title>Culturing micro-colonial fungi from biological soil crusts in the Mojave desert and describing Neophaeococcomyces mojavensis, and introducing the new genera and species Taxawa tesnikishii.</title>
        <authorList>
            <person name="Kurbessoian T."/>
            <person name="Stajich J.E."/>
        </authorList>
    </citation>
    <scope>NUCLEOTIDE SEQUENCE</scope>
    <source>
        <strain evidence="1">TK_1</strain>
    </source>
</reference>
<gene>
    <name evidence="1" type="ORF">H2201_006684</name>
</gene>
<name>A0ABQ9NLD3_9PEZI</name>
<organism evidence="1 2">
    <name type="scientific">Coniosporium apollinis</name>
    <dbReference type="NCBI Taxonomy" id="61459"/>
    <lineage>
        <taxon>Eukaryota</taxon>
        <taxon>Fungi</taxon>
        <taxon>Dikarya</taxon>
        <taxon>Ascomycota</taxon>
        <taxon>Pezizomycotina</taxon>
        <taxon>Dothideomycetes</taxon>
        <taxon>Dothideomycetes incertae sedis</taxon>
        <taxon>Coniosporium</taxon>
    </lineage>
</organism>
<keyword evidence="2" id="KW-1185">Reference proteome</keyword>
<sequence>MRRPSFKACINMTKRTLMQGELYFAFDAISSAQEAADDIAMVRSGEWLIEFISLRDSLVSLNRPECIDELEGQVSLWAHGPVRSGERIPRLPRPSGQGDELAGSVSVARVPGSSPGVPSSVVQPPSVLELEGQVILWAHGPFDVVQNQLLGIQEMLFDRAASYGKTLGRISLADDIPNHWQQETLRGDPC</sequence>
<proteinExistence type="predicted"/>
<evidence type="ECO:0000313" key="2">
    <source>
        <dbReference type="Proteomes" id="UP001172684"/>
    </source>
</evidence>